<dbReference type="GO" id="GO:0016740">
    <property type="term" value="F:transferase activity"/>
    <property type="evidence" value="ECO:0007669"/>
    <property type="project" value="UniProtKB-KW"/>
</dbReference>
<proteinExistence type="predicted"/>
<gene>
    <name evidence="1" type="ORF">ACFOW1_13555</name>
</gene>
<sequence>MALLKQLMAVPELQDFALVGGTALAIRYQHRLSIDLDLFSTKDFINYQLVSILEQYFPTFSYRSTNNPIGVFGYIDDIKVDFVKHHRFQLIDNIIIDDGIRFYSDKDIMAMKVAAILKRAVKKDFWDIAELLKHYSLEDVLEAYHKKYPDQRLAISIPFAITYFEDAEDSEDPVSLKGQTWQQVKKDIQKKVSDYLK</sequence>
<comment type="caution">
    <text evidence="1">The sequence shown here is derived from an EMBL/GenBank/DDBJ whole genome shotgun (WGS) entry which is preliminary data.</text>
</comment>
<reference evidence="2" key="1">
    <citation type="journal article" date="2019" name="Int. J. Syst. Evol. Microbiol.">
        <title>The Global Catalogue of Microorganisms (GCM) 10K type strain sequencing project: providing services to taxonomists for standard genome sequencing and annotation.</title>
        <authorList>
            <consortium name="The Broad Institute Genomics Platform"/>
            <consortium name="The Broad Institute Genome Sequencing Center for Infectious Disease"/>
            <person name="Wu L."/>
            <person name="Ma J."/>
        </authorList>
    </citation>
    <scope>NUCLEOTIDE SEQUENCE [LARGE SCALE GENOMIC DNA]</scope>
    <source>
        <strain evidence="2">CECT 8010</strain>
    </source>
</reference>
<evidence type="ECO:0000313" key="2">
    <source>
        <dbReference type="Proteomes" id="UP001595906"/>
    </source>
</evidence>
<organism evidence="1 2">
    <name type="scientific">Parasediminibacterium paludis</name>
    <dbReference type="NCBI Taxonomy" id="908966"/>
    <lineage>
        <taxon>Bacteria</taxon>
        <taxon>Pseudomonadati</taxon>
        <taxon>Bacteroidota</taxon>
        <taxon>Chitinophagia</taxon>
        <taxon>Chitinophagales</taxon>
        <taxon>Chitinophagaceae</taxon>
        <taxon>Parasediminibacterium</taxon>
    </lineage>
</organism>
<dbReference type="EMBL" id="JBHSDC010000027">
    <property type="protein sequence ID" value="MFC4232923.1"/>
    <property type="molecule type" value="Genomic_DNA"/>
</dbReference>
<accession>A0ABV8PYI8</accession>
<dbReference type="Proteomes" id="UP001595906">
    <property type="component" value="Unassembled WGS sequence"/>
</dbReference>
<keyword evidence="1" id="KW-0808">Transferase</keyword>
<dbReference type="Pfam" id="PF08843">
    <property type="entry name" value="AbiEii"/>
    <property type="match status" value="1"/>
</dbReference>
<evidence type="ECO:0000313" key="1">
    <source>
        <dbReference type="EMBL" id="MFC4232923.1"/>
    </source>
</evidence>
<dbReference type="RefSeq" id="WP_379014966.1">
    <property type="nucleotide sequence ID" value="NZ_JBHSDC010000027.1"/>
</dbReference>
<dbReference type="InterPro" id="IPR014942">
    <property type="entry name" value="AbiEii"/>
</dbReference>
<keyword evidence="2" id="KW-1185">Reference proteome</keyword>
<name>A0ABV8PYI8_9BACT</name>
<protein>
    <submittedName>
        <fullName evidence="1">Nucleotidyl transferase AbiEii/AbiGii toxin family protein</fullName>
    </submittedName>
</protein>